<feature type="transmembrane region" description="Helical" evidence="1">
    <location>
        <begin position="130"/>
        <end position="151"/>
    </location>
</feature>
<dbReference type="Proteomes" id="UP000052946">
    <property type="component" value="Unassembled WGS sequence"/>
</dbReference>
<gene>
    <name evidence="2" type="ORF">OPHB3_3520</name>
</gene>
<reference evidence="3" key="1">
    <citation type="submission" date="2015-07" db="EMBL/GenBank/DDBJ databases">
        <title>Draft Genome Sequence of Oceanobacillus picturae Heshi-B3 that Was Isolated from Fermented Rice Bran with Aging Salted Mackerel, Which Was Named Heshiko as Traditional Fermented Seafood in Japan.</title>
        <authorList>
            <person name="Akuzawa S."/>
            <person name="Nakagawa J."/>
            <person name="Kanekatsu T."/>
            <person name="Kanesaki Y."/>
            <person name="Suzuki T."/>
        </authorList>
    </citation>
    <scope>NUCLEOTIDE SEQUENCE [LARGE SCALE GENOMIC DNA]</scope>
    <source>
        <strain evidence="3">Heshi-B3</strain>
    </source>
</reference>
<evidence type="ECO:0000256" key="1">
    <source>
        <dbReference type="SAM" id="Phobius"/>
    </source>
</evidence>
<comment type="caution">
    <text evidence="2">The sequence shown here is derived from an EMBL/GenBank/DDBJ whole genome shotgun (WGS) entry which is preliminary data.</text>
</comment>
<feature type="transmembrane region" description="Helical" evidence="1">
    <location>
        <begin position="94"/>
        <end position="118"/>
    </location>
</feature>
<keyword evidence="1" id="KW-1133">Transmembrane helix</keyword>
<feature type="transmembrane region" description="Helical" evidence="1">
    <location>
        <begin position="36"/>
        <end position="55"/>
    </location>
</feature>
<accession>A0A0U9HAL6</accession>
<reference evidence="2 3" key="2">
    <citation type="journal article" date="2016" name="Genome Announc.">
        <title>Draft Genome Sequence of Oceanobacillus picturae Heshi-B3, Isolated from Fermented Rice Bran in a Traditional Japanese Seafood Dish.</title>
        <authorList>
            <person name="Akuzawa S."/>
            <person name="Nagaoka J."/>
            <person name="Kanekatsu M."/>
            <person name="Kanesaki Y."/>
            <person name="Suzuki T."/>
        </authorList>
    </citation>
    <scope>NUCLEOTIDE SEQUENCE [LARGE SCALE GENOMIC DNA]</scope>
    <source>
        <strain evidence="2 3">Heshi-B3</strain>
    </source>
</reference>
<evidence type="ECO:0000313" key="2">
    <source>
        <dbReference type="EMBL" id="GAQ19551.1"/>
    </source>
</evidence>
<dbReference type="InterPro" id="IPR048147">
    <property type="entry name" value="CBO0543-like"/>
</dbReference>
<protein>
    <submittedName>
        <fullName evidence="2">Membrane protein</fullName>
    </submittedName>
</protein>
<proteinExistence type="predicted"/>
<dbReference type="RefSeq" id="WP_058951163.1">
    <property type="nucleotide sequence ID" value="NZ_BBXV01000049.1"/>
</dbReference>
<dbReference type="AlphaFoldDB" id="A0A0U9HAL6"/>
<dbReference type="NCBIfam" id="NF041644">
    <property type="entry name" value="CBO0543_fam"/>
    <property type="match status" value="1"/>
</dbReference>
<name>A0A0U9HAL6_9BACI</name>
<sequence length="191" mass="22147">MTVEQGLKQTDRAYDQLVEVNQMMTDAIFNAFLFTWQWWLGIGLFIFPWFIWILLRDKKNTGRLLLAGFITIILSLLIDLIAMSYGLWSYPMKFLPISPVLFLPYHLSLAPVAVMFVLQVGPKVNLFFKGVIFAGIAAFGGMNLFDAIGFYNPRGWPTFYDFFIFLFIYIVASLFYKIDNYGEKKSQTRKP</sequence>
<feature type="transmembrane region" description="Helical" evidence="1">
    <location>
        <begin position="64"/>
        <end position="88"/>
    </location>
</feature>
<keyword evidence="1" id="KW-0812">Transmembrane</keyword>
<dbReference type="OrthoDB" id="1679483at2"/>
<keyword evidence="1" id="KW-0472">Membrane</keyword>
<dbReference type="EMBL" id="BBXV01000049">
    <property type="protein sequence ID" value="GAQ19551.1"/>
    <property type="molecule type" value="Genomic_DNA"/>
</dbReference>
<feature type="transmembrane region" description="Helical" evidence="1">
    <location>
        <begin position="157"/>
        <end position="176"/>
    </location>
</feature>
<evidence type="ECO:0000313" key="3">
    <source>
        <dbReference type="Proteomes" id="UP000052946"/>
    </source>
</evidence>
<organism evidence="2 3">
    <name type="scientific">Oceanobacillus picturae</name>
    <dbReference type="NCBI Taxonomy" id="171693"/>
    <lineage>
        <taxon>Bacteria</taxon>
        <taxon>Bacillati</taxon>
        <taxon>Bacillota</taxon>
        <taxon>Bacilli</taxon>
        <taxon>Bacillales</taxon>
        <taxon>Bacillaceae</taxon>
        <taxon>Oceanobacillus</taxon>
    </lineage>
</organism>